<proteinExistence type="predicted"/>
<dbReference type="PANTHER" id="PTHR47150">
    <property type="entry name" value="OS12G0169200 PROTEIN"/>
    <property type="match status" value="1"/>
</dbReference>
<evidence type="ECO:0000313" key="2">
    <source>
        <dbReference type="Proteomes" id="UP000000763"/>
    </source>
</evidence>
<dbReference type="AlphaFoldDB" id="A0A0P0VB17"/>
<gene>
    <name evidence="1" type="ordered locus">Os01g0872900</name>
</gene>
<organism evidence="1 2">
    <name type="scientific">Oryza sativa subsp. japonica</name>
    <name type="common">Rice</name>
    <dbReference type="NCBI Taxonomy" id="39947"/>
    <lineage>
        <taxon>Eukaryota</taxon>
        <taxon>Viridiplantae</taxon>
        <taxon>Streptophyta</taxon>
        <taxon>Embryophyta</taxon>
        <taxon>Tracheophyta</taxon>
        <taxon>Spermatophyta</taxon>
        <taxon>Magnoliopsida</taxon>
        <taxon>Liliopsida</taxon>
        <taxon>Poales</taxon>
        <taxon>Poaceae</taxon>
        <taxon>BOP clade</taxon>
        <taxon>Oryzoideae</taxon>
        <taxon>Oryzeae</taxon>
        <taxon>Oryzinae</taxon>
        <taxon>Oryza</taxon>
        <taxon>Oryza sativa</taxon>
    </lineage>
</organism>
<evidence type="ECO:0000313" key="1">
    <source>
        <dbReference type="EMBL" id="BAF06863.1"/>
    </source>
</evidence>
<dbReference type="Proteomes" id="UP000000763">
    <property type="component" value="Chromosome 1"/>
</dbReference>
<accession>A0A0P0VB17</accession>
<dbReference type="KEGG" id="osa:4324954"/>
<dbReference type="KEGG" id="dosa:Os01g0872900"/>
<dbReference type="EMBL" id="AP008207">
    <property type="protein sequence ID" value="BAF06863.1"/>
    <property type="molecule type" value="Genomic_DNA"/>
</dbReference>
<reference evidence="2" key="2">
    <citation type="journal article" date="2008" name="Nucleic Acids Res.">
        <title>The rice annotation project database (RAP-DB): 2008 update.</title>
        <authorList>
            <consortium name="The rice annotation project (RAP)"/>
        </authorList>
    </citation>
    <scope>GENOME REANNOTATION</scope>
    <source>
        <strain evidence="2">cv. Nipponbare</strain>
    </source>
</reference>
<sequence length="358" mass="40870">MFRTRFRMNRRLFLRIVNALGQCSPYFTYRVDCTGRIGLSPLQKCTAAMRMLAYGTPADALDEYLKIGKCTSLECLDRFTRGVIEVFGGEYLRRPTSSDVERLLQVNESRGFSGMLGSIDCMHWRWEKCPLAWRGQFTRGDYGVPTIVLEAVASQDLHIWHAFFGVAGSNNDLNVLNQSPLFFDALKGEAPQVQFSVNGNEYGTGYYLADGIYPEWAAFMKTIPLPQTEKHKLFAKHQEGARKDVERAFGVLQSRFTIVRRPARLWRRKSVGRIMLACVILHNMIVEDEREEATIHIDLNENPGASFALPPEVNIGGNLCFADVMRKKATVRSRPQHTQLKNDLVEHIWHKFGDNHHN</sequence>
<protein>
    <submittedName>
        <fullName evidence="1">Os01g0872900 protein</fullName>
    </submittedName>
</protein>
<reference evidence="1 2" key="1">
    <citation type="journal article" date="2005" name="Nature">
        <title>The map-based sequence of the rice genome.</title>
        <authorList>
            <consortium name="International rice genome sequencing project (IRGSP)"/>
            <person name="Matsumoto T."/>
            <person name="Wu J."/>
            <person name="Kanamori H."/>
            <person name="Katayose Y."/>
            <person name="Fujisawa M."/>
            <person name="Namiki N."/>
            <person name="Mizuno H."/>
            <person name="Yamamoto K."/>
            <person name="Antonio B.A."/>
            <person name="Baba T."/>
            <person name="Sakata K."/>
            <person name="Nagamura Y."/>
            <person name="Aoki H."/>
            <person name="Arikawa K."/>
            <person name="Arita K."/>
            <person name="Bito T."/>
            <person name="Chiden Y."/>
            <person name="Fujitsuka N."/>
            <person name="Fukunaka R."/>
            <person name="Hamada M."/>
            <person name="Harada C."/>
            <person name="Hayashi A."/>
            <person name="Hijishita S."/>
            <person name="Honda M."/>
            <person name="Hosokawa S."/>
            <person name="Ichikawa Y."/>
            <person name="Idonuma A."/>
            <person name="Iijima M."/>
            <person name="Ikeda M."/>
            <person name="Ikeno M."/>
            <person name="Ito K."/>
            <person name="Ito S."/>
            <person name="Ito T."/>
            <person name="Ito Y."/>
            <person name="Ito Y."/>
            <person name="Iwabuchi A."/>
            <person name="Kamiya K."/>
            <person name="Karasawa W."/>
            <person name="Kurita K."/>
            <person name="Katagiri S."/>
            <person name="Kikuta A."/>
            <person name="Kobayashi H."/>
            <person name="Kobayashi N."/>
            <person name="Machita K."/>
            <person name="Maehara T."/>
            <person name="Masukawa M."/>
            <person name="Mizubayashi T."/>
            <person name="Mukai Y."/>
            <person name="Nagasaki H."/>
            <person name="Nagata Y."/>
            <person name="Naito S."/>
            <person name="Nakashima M."/>
            <person name="Nakama Y."/>
            <person name="Nakamichi Y."/>
            <person name="Nakamura M."/>
            <person name="Meguro A."/>
            <person name="Negishi M."/>
            <person name="Ohta I."/>
            <person name="Ohta T."/>
            <person name="Okamoto M."/>
            <person name="Ono N."/>
            <person name="Saji S."/>
            <person name="Sakaguchi M."/>
            <person name="Sakai K."/>
            <person name="Shibata M."/>
            <person name="Shimokawa T."/>
            <person name="Song J."/>
            <person name="Takazaki Y."/>
            <person name="Terasawa K."/>
            <person name="Tsugane M."/>
            <person name="Tsuji K."/>
            <person name="Ueda S."/>
            <person name="Waki K."/>
            <person name="Yamagata H."/>
            <person name="Yamamoto M."/>
            <person name="Yamamoto S."/>
            <person name="Yamane H."/>
            <person name="Yoshiki S."/>
            <person name="Yoshihara R."/>
            <person name="Yukawa K."/>
            <person name="Zhong H."/>
            <person name="Yano M."/>
            <person name="Yuan Q."/>
            <person name="Ouyang S."/>
            <person name="Liu J."/>
            <person name="Jones K.M."/>
            <person name="Gansberger K."/>
            <person name="Moffat K."/>
            <person name="Hill J."/>
            <person name="Bera J."/>
            <person name="Fadrosh D."/>
            <person name="Jin S."/>
            <person name="Johri S."/>
            <person name="Kim M."/>
            <person name="Overton L."/>
            <person name="Reardon M."/>
            <person name="Tsitrin T."/>
            <person name="Vuong H."/>
            <person name="Weaver B."/>
            <person name="Ciecko A."/>
            <person name="Tallon L."/>
            <person name="Jackson J."/>
            <person name="Pai G."/>
            <person name="Aken S.V."/>
            <person name="Utterback T."/>
            <person name="Reidmuller S."/>
            <person name="Feldblyum T."/>
            <person name="Hsiao J."/>
            <person name="Zismann V."/>
            <person name="Iobst S."/>
            <person name="de Vazeille A.R."/>
            <person name="Buell C.R."/>
            <person name="Ying K."/>
            <person name="Li Y."/>
            <person name="Lu T."/>
            <person name="Huang Y."/>
            <person name="Zhao Q."/>
            <person name="Feng Q."/>
            <person name="Zhang L."/>
            <person name="Zhu J."/>
            <person name="Weng Q."/>
            <person name="Mu J."/>
            <person name="Lu Y."/>
            <person name="Fan D."/>
            <person name="Liu Y."/>
            <person name="Guan J."/>
            <person name="Zhang Y."/>
            <person name="Yu S."/>
            <person name="Liu X."/>
            <person name="Zhang Y."/>
            <person name="Hong G."/>
            <person name="Han B."/>
            <person name="Choisne N."/>
            <person name="Demange N."/>
            <person name="Orjeda G."/>
            <person name="Samain S."/>
            <person name="Cattolico L."/>
            <person name="Pelletier E."/>
            <person name="Couloux A."/>
            <person name="Segurens B."/>
            <person name="Wincker P."/>
            <person name="D'Hont A."/>
            <person name="Scarpelli C."/>
            <person name="Weissenbach J."/>
            <person name="Salanoubat M."/>
            <person name="Quetier F."/>
            <person name="Yu Y."/>
            <person name="Kim H.R."/>
            <person name="Rambo T."/>
            <person name="Currie J."/>
            <person name="Collura K."/>
            <person name="Luo M."/>
            <person name="Yang T."/>
            <person name="Ammiraju J.S.S."/>
            <person name="Engler F."/>
            <person name="Soderlund C."/>
            <person name="Wing R.A."/>
            <person name="Palmer L.E."/>
            <person name="de la Bastide M."/>
            <person name="Spiegel L."/>
            <person name="Nascimento L."/>
            <person name="Zutavern T."/>
            <person name="O'Shaughnessy A."/>
            <person name="Dike S."/>
            <person name="Dedhia N."/>
            <person name="Preston R."/>
            <person name="Balija V."/>
            <person name="McCombie W.R."/>
            <person name="Chow T."/>
            <person name="Chen H."/>
            <person name="Chung M."/>
            <person name="Chen C."/>
            <person name="Shaw J."/>
            <person name="Wu H."/>
            <person name="Hsiao K."/>
            <person name="Chao Y."/>
            <person name="Chu M."/>
            <person name="Cheng C."/>
            <person name="Hour A."/>
            <person name="Lee P."/>
            <person name="Lin S."/>
            <person name="Lin Y."/>
            <person name="Liou J."/>
            <person name="Liu S."/>
            <person name="Hsing Y."/>
            <person name="Raghuvanshi S."/>
            <person name="Mohanty A."/>
            <person name="Bharti A.K."/>
            <person name="Gaur A."/>
            <person name="Gupta V."/>
            <person name="Kumar D."/>
            <person name="Ravi V."/>
            <person name="Vij S."/>
            <person name="Kapur A."/>
            <person name="Khurana P."/>
            <person name="Khurana P."/>
            <person name="Khurana J.P."/>
            <person name="Tyagi A.K."/>
            <person name="Gaikwad K."/>
            <person name="Singh A."/>
            <person name="Dalal V."/>
            <person name="Srivastava S."/>
            <person name="Dixit A."/>
            <person name="Pal A.K."/>
            <person name="Ghazi I.A."/>
            <person name="Yadav M."/>
            <person name="Pandit A."/>
            <person name="Bhargava A."/>
            <person name="Sureshbabu K."/>
            <person name="Batra K."/>
            <person name="Sharma T.R."/>
            <person name="Mohapatra T."/>
            <person name="Singh N.K."/>
            <person name="Messing J."/>
            <person name="Nelson A.B."/>
            <person name="Fuks G."/>
            <person name="Kavchok S."/>
            <person name="Keizer G."/>
            <person name="Linton E."/>
            <person name="Llaca V."/>
            <person name="Song R."/>
            <person name="Tanyolac B."/>
            <person name="Young S."/>
            <person name="Ho-Il K."/>
            <person name="Hahn J.H."/>
            <person name="Sangsakoo G."/>
            <person name="Vanavichit A."/>
            <person name="de Mattos Luiz.A.T."/>
            <person name="Zimmer P.D."/>
            <person name="Malone G."/>
            <person name="Dellagostin O."/>
            <person name="de Oliveira A.C."/>
            <person name="Bevan M."/>
            <person name="Bancroft I."/>
            <person name="Minx P."/>
            <person name="Cordum H."/>
            <person name="Wilson R."/>
            <person name="Cheng Z."/>
            <person name="Jin W."/>
            <person name="Jiang J."/>
            <person name="Leong S.A."/>
            <person name="Iwama H."/>
            <person name="Gojobori T."/>
            <person name="Itoh T."/>
            <person name="Niimura Y."/>
            <person name="Fujii Y."/>
            <person name="Habara T."/>
            <person name="Sakai H."/>
            <person name="Sato Y."/>
            <person name="Wilson G."/>
            <person name="Kumar K."/>
            <person name="McCouch S."/>
            <person name="Juretic N."/>
            <person name="Hoen D."/>
            <person name="Wright S."/>
            <person name="Bruskiewich R."/>
            <person name="Bureau T."/>
            <person name="Miyao A."/>
            <person name="Hirochika H."/>
            <person name="Nishikawa T."/>
            <person name="Kadowaki K."/>
            <person name="Sugiura M."/>
            <person name="Burr B."/>
            <person name="Sasaki T."/>
        </authorList>
    </citation>
    <scope>NUCLEOTIDE SEQUENCE [LARGE SCALE GENOMIC DNA]</scope>
    <source>
        <strain evidence="2">cv. Nipponbare</strain>
    </source>
</reference>
<dbReference type="PANTHER" id="PTHR47150:SF6">
    <property type="entry name" value="OS01G0872900 PROTEIN"/>
    <property type="match status" value="1"/>
</dbReference>
<dbReference type="Pfam" id="PF04827">
    <property type="entry name" value="Plant_tran"/>
    <property type="match status" value="1"/>
</dbReference>
<dbReference type="OMA" id="LCFADVM"/>
<dbReference type="OrthoDB" id="597603at2759"/>
<name>A0A0P0VB17_ORYSJ</name>
<dbReference type="InterPro" id="IPR006912">
    <property type="entry name" value="Harbinger_derived_prot"/>
</dbReference>
<dbReference type="Gramene" id="Os01t0872900-01">
    <property type="protein sequence ID" value="Os01t0872900-01"/>
    <property type="gene ID" value="Os01g0872900"/>
</dbReference>